<dbReference type="Pfam" id="PF03199">
    <property type="entry name" value="GSH_synthase"/>
    <property type="match status" value="1"/>
</dbReference>
<keyword evidence="6 15" id="KW-0436">Ligase</keyword>
<dbReference type="RefSeq" id="XP_035691731.1">
    <property type="nucleotide sequence ID" value="XM_035835838.1"/>
</dbReference>
<comment type="catalytic activity">
    <reaction evidence="13">
        <text>gamma-L-glutamyl-(2S)-2-aminobutanoate + glycine + ATP = ophthalmate + ADP + phosphate + H(+)</text>
        <dbReference type="Rhea" id="RHEA:72075"/>
        <dbReference type="ChEBI" id="CHEBI:15378"/>
        <dbReference type="ChEBI" id="CHEBI:30616"/>
        <dbReference type="ChEBI" id="CHEBI:43474"/>
        <dbReference type="ChEBI" id="CHEBI:57305"/>
        <dbReference type="ChEBI" id="CHEBI:189406"/>
        <dbReference type="ChEBI" id="CHEBI:189750"/>
        <dbReference type="ChEBI" id="CHEBI:456216"/>
    </reaction>
    <physiologicalReaction direction="left-to-right" evidence="13">
        <dbReference type="Rhea" id="RHEA:72076"/>
    </physiologicalReaction>
</comment>
<dbReference type="NCBIfam" id="TIGR01986">
    <property type="entry name" value="glut_syn_euk"/>
    <property type="match status" value="1"/>
</dbReference>
<dbReference type="GeneID" id="118426445"/>
<feature type="domain" description="Glutathione synthase substrate-binding" evidence="18">
    <location>
        <begin position="225"/>
        <end position="326"/>
    </location>
</feature>
<keyword evidence="11 15" id="KW-0460">Magnesium</keyword>
<dbReference type="OMA" id="DWQINHG"/>
<evidence type="ECO:0000259" key="18">
    <source>
        <dbReference type="Pfam" id="PF03199"/>
    </source>
</evidence>
<reference evidence="19" key="1">
    <citation type="journal article" date="2020" name="Nat. Ecol. Evol.">
        <title>Deeply conserved synteny resolves early events in vertebrate evolution.</title>
        <authorList>
            <person name="Simakov O."/>
            <person name="Marletaz F."/>
            <person name="Yue J.X."/>
            <person name="O'Connell B."/>
            <person name="Jenkins J."/>
            <person name="Brandt A."/>
            <person name="Calef R."/>
            <person name="Tung C.H."/>
            <person name="Huang T.K."/>
            <person name="Schmutz J."/>
            <person name="Satoh N."/>
            <person name="Yu J.K."/>
            <person name="Putnam N.H."/>
            <person name="Green R.E."/>
            <person name="Rokhsar D.S."/>
        </authorList>
    </citation>
    <scope>NUCLEOTIDE SEQUENCE [LARGE SCALE GENOMIC DNA]</scope>
    <source>
        <strain evidence="19">S238N-H82</strain>
    </source>
</reference>
<dbReference type="GO" id="GO:0043295">
    <property type="term" value="F:glutathione binding"/>
    <property type="evidence" value="ECO:0000318"/>
    <property type="project" value="GO_Central"/>
</dbReference>
<dbReference type="Proteomes" id="UP000001554">
    <property type="component" value="Chromosome 1"/>
</dbReference>
<dbReference type="InterPro" id="IPR014709">
    <property type="entry name" value="Glutathione_synthase_C_euk"/>
</dbReference>
<evidence type="ECO:0000313" key="20">
    <source>
        <dbReference type="RefSeq" id="XP_035691731.1"/>
    </source>
</evidence>
<dbReference type="SUPFAM" id="SSF52440">
    <property type="entry name" value="PreATP-grasp domain"/>
    <property type="match status" value="1"/>
</dbReference>
<dbReference type="Pfam" id="PF03917">
    <property type="entry name" value="GSH_synth_ATP"/>
    <property type="match status" value="1"/>
</dbReference>
<evidence type="ECO:0000256" key="10">
    <source>
        <dbReference type="ARBA" id="ARBA00022840"/>
    </source>
</evidence>
<dbReference type="InterPro" id="IPR014049">
    <property type="entry name" value="Glutathione_synthase_N_euk"/>
</dbReference>
<dbReference type="GO" id="GO:0005829">
    <property type="term" value="C:cytosol"/>
    <property type="evidence" value="ECO:0000318"/>
    <property type="project" value="GO_Central"/>
</dbReference>
<feature type="binding site" evidence="16">
    <location>
        <position position="398"/>
    </location>
    <ligand>
        <name>ATP</name>
        <dbReference type="ChEBI" id="CHEBI:30616"/>
    </ligand>
</feature>
<evidence type="ECO:0000313" key="19">
    <source>
        <dbReference type="Proteomes" id="UP000001554"/>
    </source>
</evidence>
<dbReference type="KEGG" id="bfo:118426445"/>
<feature type="binding site" evidence="17">
    <location>
        <position position="391"/>
    </location>
    <ligand>
        <name>Mg(2+)</name>
        <dbReference type="ChEBI" id="CHEBI:18420"/>
    </ligand>
</feature>
<keyword evidence="8 15" id="KW-0479">Metal-binding</keyword>
<evidence type="ECO:0000256" key="8">
    <source>
        <dbReference type="ARBA" id="ARBA00022723"/>
    </source>
</evidence>
<accession>A0A9J7N4W0</accession>
<dbReference type="Gene3D" id="3.30.1490.80">
    <property type="match status" value="1"/>
</dbReference>
<evidence type="ECO:0000256" key="4">
    <source>
        <dbReference type="ARBA" id="ARBA00012214"/>
    </source>
</evidence>
<dbReference type="PIRSF" id="PIRSF001558">
    <property type="entry name" value="GSHase"/>
    <property type="match status" value="1"/>
</dbReference>
<gene>
    <name evidence="20" type="primary">LOC118426445</name>
</gene>
<dbReference type="InterPro" id="IPR004887">
    <property type="entry name" value="GSH_synth_subst-bd"/>
</dbReference>
<dbReference type="InterPro" id="IPR016185">
    <property type="entry name" value="PreATP-grasp_dom_sf"/>
</dbReference>
<evidence type="ECO:0000256" key="14">
    <source>
        <dbReference type="ARBA" id="ARBA00059746"/>
    </source>
</evidence>
<keyword evidence="19" id="KW-1185">Reference proteome</keyword>
<evidence type="ECO:0000256" key="6">
    <source>
        <dbReference type="ARBA" id="ARBA00022598"/>
    </source>
</evidence>
<evidence type="ECO:0000256" key="7">
    <source>
        <dbReference type="ARBA" id="ARBA00022684"/>
    </source>
</evidence>
<dbReference type="GO" id="GO:0000287">
    <property type="term" value="F:magnesium ion binding"/>
    <property type="evidence" value="ECO:0007669"/>
    <property type="project" value="UniProtKB-UniRule"/>
</dbReference>
<evidence type="ECO:0000256" key="11">
    <source>
        <dbReference type="ARBA" id="ARBA00022842"/>
    </source>
</evidence>
<dbReference type="EC" id="6.3.2.3" evidence="4 15"/>
<feature type="binding site" evidence="16">
    <location>
        <begin position="421"/>
        <end position="424"/>
    </location>
    <ligand>
        <name>ATP</name>
        <dbReference type="ChEBI" id="CHEBI:30616"/>
    </ligand>
</feature>
<comment type="pathway">
    <text evidence="1 15">Sulfur metabolism; glutathione biosynthesis; glutathione from L-cysteine and L-glutamate: step 2/2.</text>
</comment>
<evidence type="ECO:0000256" key="15">
    <source>
        <dbReference type="PIRNR" id="PIRNR001558"/>
    </source>
</evidence>
<dbReference type="GO" id="GO:0004363">
    <property type="term" value="F:glutathione synthase activity"/>
    <property type="evidence" value="ECO:0000318"/>
    <property type="project" value="GO_Central"/>
</dbReference>
<feature type="binding site" evidence="16">
    <location>
        <position position="448"/>
    </location>
    <ligand>
        <name>ATP</name>
        <dbReference type="ChEBI" id="CHEBI:30616"/>
    </ligand>
</feature>
<evidence type="ECO:0000256" key="12">
    <source>
        <dbReference type="ARBA" id="ARBA00048871"/>
    </source>
</evidence>
<dbReference type="SUPFAM" id="SSF56059">
    <property type="entry name" value="Glutathione synthetase ATP-binding domain-like"/>
    <property type="match status" value="1"/>
</dbReference>
<reference evidence="20" key="2">
    <citation type="submission" date="2025-08" db="UniProtKB">
        <authorList>
            <consortium name="RefSeq"/>
        </authorList>
    </citation>
    <scope>IDENTIFICATION</scope>
    <source>
        <strain evidence="20">S238N-H82</strain>
        <tissue evidence="20">Testes</tissue>
    </source>
</reference>
<dbReference type="Gene3D" id="3.30.1490.50">
    <property type="match status" value="1"/>
</dbReference>
<evidence type="ECO:0000256" key="17">
    <source>
        <dbReference type="PIRSR" id="PIRSR001558-2"/>
    </source>
</evidence>
<evidence type="ECO:0000256" key="5">
    <source>
        <dbReference type="ARBA" id="ARBA00020821"/>
    </source>
</evidence>
<proteinExistence type="inferred from homology"/>
<evidence type="ECO:0000256" key="13">
    <source>
        <dbReference type="ARBA" id="ARBA00052123"/>
    </source>
</evidence>
<dbReference type="PANTHER" id="PTHR11130:SF0">
    <property type="entry name" value="GLUTATHIONE SYNTHETASE"/>
    <property type="match status" value="1"/>
</dbReference>
<dbReference type="Gene3D" id="3.30.470.20">
    <property type="entry name" value="ATP-grasp fold, B domain"/>
    <property type="match status" value="1"/>
</dbReference>
<dbReference type="InterPro" id="IPR037013">
    <property type="entry name" value="GSH-S_sub-bd_sf"/>
</dbReference>
<comment type="similarity">
    <text evidence="2 15">Belongs to the eukaryotic GSH synthase family.</text>
</comment>
<comment type="subunit">
    <text evidence="3">Homodimer.</text>
</comment>
<dbReference type="AlphaFoldDB" id="A0A9J7N4W0"/>
<dbReference type="InterPro" id="IPR005615">
    <property type="entry name" value="Glutathione_synthase"/>
</dbReference>
<feature type="binding site" evidence="16">
    <location>
        <begin position="387"/>
        <end position="396"/>
    </location>
    <ligand>
        <name>ATP</name>
        <dbReference type="ChEBI" id="CHEBI:30616"/>
    </ligand>
</feature>
<keyword evidence="10 15" id="KW-0067">ATP-binding</keyword>
<evidence type="ECO:0000256" key="16">
    <source>
        <dbReference type="PIRSR" id="PIRSR001558-1"/>
    </source>
</evidence>
<dbReference type="GO" id="GO:0005524">
    <property type="term" value="F:ATP binding"/>
    <property type="evidence" value="ECO:0007669"/>
    <property type="project" value="UniProtKB-UniRule"/>
</dbReference>
<keyword evidence="9 15" id="KW-0547">Nucleotide-binding</keyword>
<evidence type="ECO:0000256" key="3">
    <source>
        <dbReference type="ARBA" id="ARBA00011738"/>
    </source>
</evidence>
<name>A0A9J7N4W0_BRAFL</name>
<dbReference type="FunFam" id="3.30.1490.50:FF:000001">
    <property type="entry name" value="Glutathione synthetase"/>
    <property type="match status" value="1"/>
</dbReference>
<feature type="binding site" evidence="16">
    <location>
        <position position="329"/>
    </location>
    <ligand>
        <name>ATP</name>
        <dbReference type="ChEBI" id="CHEBI:30616"/>
    </ligand>
</feature>
<comment type="function">
    <text evidence="14">Catalyzes the production of glutathione from gamma-glutamylcysteine and glycine in an ATP-dependent manner. Glutathione (gamma-glutamylcysteinylglycine, GSH) is the most abundant intracellular thiol in living aerobic cells and is required for numerous processes including the protection of cells against oxidative damage, amino acid transport, the detoxification of foreign compounds, the maintenance of protein sulfhydryl groups in a reduced state and acts as a cofactor for a number of enzymes. Participates in ophthalmate biosynthesis in hepatocytes.</text>
</comment>
<comment type="catalytic activity">
    <reaction evidence="12">
        <text>gamma-L-glutamyl-L-cysteine + glycine + ATP = glutathione + ADP + phosphate + H(+)</text>
        <dbReference type="Rhea" id="RHEA:13557"/>
        <dbReference type="ChEBI" id="CHEBI:15378"/>
        <dbReference type="ChEBI" id="CHEBI:30616"/>
        <dbReference type="ChEBI" id="CHEBI:43474"/>
        <dbReference type="ChEBI" id="CHEBI:57305"/>
        <dbReference type="ChEBI" id="CHEBI:57925"/>
        <dbReference type="ChEBI" id="CHEBI:58173"/>
        <dbReference type="ChEBI" id="CHEBI:456216"/>
        <dbReference type="EC" id="6.3.2.3"/>
    </reaction>
    <physiologicalReaction direction="left-to-right" evidence="12">
        <dbReference type="Rhea" id="RHEA:13558"/>
    </physiologicalReaction>
</comment>
<evidence type="ECO:0000256" key="9">
    <source>
        <dbReference type="ARBA" id="ARBA00022741"/>
    </source>
</evidence>
<feature type="binding site" evidence="16">
    <location>
        <position position="480"/>
    </location>
    <ligand>
        <name>ATP</name>
        <dbReference type="ChEBI" id="CHEBI:30616"/>
    </ligand>
</feature>
<feature type="binding site" evidence="16">
    <location>
        <position position="473"/>
    </location>
    <ligand>
        <name>substrate</name>
    </ligand>
</feature>
<dbReference type="OrthoDB" id="2020073at2759"/>
<dbReference type="Gene3D" id="3.40.50.1760">
    <property type="entry name" value="Glutathione synthase, substrate-binding domain superfamily, eukaryotic"/>
    <property type="match status" value="1"/>
</dbReference>
<dbReference type="Gene3D" id="1.10.1080.10">
    <property type="entry name" value="Glutathione Synthetase, Chain A, domain 3"/>
    <property type="match status" value="1"/>
</dbReference>
<organism evidence="19 20">
    <name type="scientific">Branchiostoma floridae</name>
    <name type="common">Florida lancelet</name>
    <name type="synonym">Amphioxus</name>
    <dbReference type="NCBI Taxonomy" id="7739"/>
    <lineage>
        <taxon>Eukaryota</taxon>
        <taxon>Metazoa</taxon>
        <taxon>Chordata</taxon>
        <taxon>Cephalochordata</taxon>
        <taxon>Leptocardii</taxon>
        <taxon>Amphioxiformes</taxon>
        <taxon>Branchiostomatidae</taxon>
        <taxon>Branchiostoma</taxon>
    </lineage>
</organism>
<dbReference type="PANTHER" id="PTHR11130">
    <property type="entry name" value="GLUTATHIONE SYNTHETASE"/>
    <property type="match status" value="1"/>
</dbReference>
<protein>
    <recommendedName>
        <fullName evidence="5 15">Glutathione synthetase</fullName>
        <shortName evidence="15">GSH-S</shortName>
        <ecNumber evidence="4 15">6.3.2.3</ecNumber>
    </recommendedName>
</protein>
<sequence>MEPVVPLPLDPSTMDSLAVSAKDQAILNGLAYLTDPQNDSSDLVSFKPFVLLPSPVPRFLFDQARAVQKDFNLLVHRVSHDRAFLTRCLSSVIKVDNFTAGLFHIYEQVQKEGVAQPICLGVHRSDYLLDTTNNAVMETHGVTANRQFQLKQTEINTIAAAGAGFAEKMASVHSPFFILLFTCRHVLNLLGVTNAYKHIPENRALDSQVEGFVAAWERYGSQRAIIVFVVEEERCRNVFSQRLMEFSVMEKYPSITVRRYSLRQIAEDAELKSDKTLFMHGSEVAVVYFRAGYSPDHYPTEKEWNARLMIERSRAIKCPCISYHLAGTKKVQQELAQPGVLERFLEDPKSVGRVRATFAGQHTLEMGLEGDRTVQMAMRSPEDYVMKPQREGGGNNIYGEDIKTILDELKNSEERTAYIIMDLICPAVVQNYFMRPGHRPKLLGSSCELGVFGVFMAEGDQVFHNKQGGHYLRTNDTTTDGGIDVGHAVVDSPYLV</sequence>
<comment type="cofactor">
    <cofactor evidence="15 17">
        <name>Mg(2+)</name>
        <dbReference type="ChEBI" id="CHEBI:18420"/>
    </cofactor>
    <text evidence="15 17">Binds 1 Mg(2+) ion per subunit.</text>
</comment>
<dbReference type="InterPro" id="IPR014042">
    <property type="entry name" value="Glutathione_synthase_a-hlx"/>
</dbReference>
<evidence type="ECO:0000256" key="1">
    <source>
        <dbReference type="ARBA" id="ARBA00004965"/>
    </source>
</evidence>
<dbReference type="FunFam" id="3.40.50.1760:FF:000001">
    <property type="entry name" value="Glutathione synthetase"/>
    <property type="match status" value="1"/>
</dbReference>
<keyword evidence="7 15" id="KW-0317">Glutathione biosynthesis</keyword>
<feature type="binding site" evidence="16">
    <location>
        <position position="241"/>
    </location>
    <ligand>
        <name>substrate</name>
    </ligand>
</feature>
<evidence type="ECO:0000256" key="2">
    <source>
        <dbReference type="ARBA" id="ARBA00010385"/>
    </source>
</evidence>